<dbReference type="EMBL" id="CM004398">
    <property type="protein sequence ID" value="OAY35088.1"/>
    <property type="molecule type" value="Genomic_DNA"/>
</dbReference>
<organism evidence="1">
    <name type="scientific">Manihot esculenta</name>
    <name type="common">Cassava</name>
    <name type="synonym">Jatropha manihot</name>
    <dbReference type="NCBI Taxonomy" id="3983"/>
    <lineage>
        <taxon>Eukaryota</taxon>
        <taxon>Viridiplantae</taxon>
        <taxon>Streptophyta</taxon>
        <taxon>Embryophyta</taxon>
        <taxon>Tracheophyta</taxon>
        <taxon>Spermatophyta</taxon>
        <taxon>Magnoliopsida</taxon>
        <taxon>eudicotyledons</taxon>
        <taxon>Gunneridae</taxon>
        <taxon>Pentapetalae</taxon>
        <taxon>rosids</taxon>
        <taxon>fabids</taxon>
        <taxon>Malpighiales</taxon>
        <taxon>Euphorbiaceae</taxon>
        <taxon>Crotonoideae</taxon>
        <taxon>Manihoteae</taxon>
        <taxon>Manihot</taxon>
    </lineage>
</organism>
<protein>
    <submittedName>
        <fullName evidence="1">Uncharacterized protein</fullName>
    </submittedName>
</protein>
<accession>A0A2C9UWB0</accession>
<proteinExistence type="predicted"/>
<dbReference type="AlphaFoldDB" id="A0A2C9UWB0"/>
<reference evidence="1" key="1">
    <citation type="submission" date="2016-02" db="EMBL/GenBank/DDBJ databases">
        <title>WGS assembly of Manihot esculenta.</title>
        <authorList>
            <person name="Bredeson J.V."/>
            <person name="Prochnik S.E."/>
            <person name="Lyons J.B."/>
            <person name="Schmutz J."/>
            <person name="Grimwood J."/>
            <person name="Vrebalov J."/>
            <person name="Bart R.S."/>
            <person name="Amuge T."/>
            <person name="Ferguson M.E."/>
            <person name="Green R."/>
            <person name="Putnam N."/>
            <person name="Stites J."/>
            <person name="Rounsley S."/>
            <person name="Rokhsar D.S."/>
        </authorList>
    </citation>
    <scope>NUCLEOTIDE SEQUENCE [LARGE SCALE GENOMIC DNA]</scope>
    <source>
        <tissue evidence="1">Leaf</tissue>
    </source>
</reference>
<name>A0A2C9UWB0_MANES</name>
<evidence type="ECO:0000313" key="1">
    <source>
        <dbReference type="EMBL" id="OAY35088.1"/>
    </source>
</evidence>
<gene>
    <name evidence="1" type="ORF">MANES_12G071200</name>
</gene>
<sequence>MGLFVLSLTFERTSRADRTGRMVELSSRFEMSSKADRTGRMVCPQDLN</sequence>